<dbReference type="InterPro" id="IPR022996">
    <property type="entry name" value="UPF0310"/>
</dbReference>
<evidence type="ECO:0000256" key="1">
    <source>
        <dbReference type="HAMAP-Rule" id="MF_00771"/>
    </source>
</evidence>
<evidence type="ECO:0000313" key="4">
    <source>
        <dbReference type="Proteomes" id="UP000002770"/>
    </source>
</evidence>
<gene>
    <name evidence="3" type="ORF">LDG_8052</name>
</gene>
<keyword evidence="4" id="KW-1185">Reference proteome</keyword>
<dbReference type="RefSeq" id="WP_006871937.1">
    <property type="nucleotide sequence ID" value="NZ_JH413843.1"/>
</dbReference>
<dbReference type="InterPro" id="IPR002740">
    <property type="entry name" value="EVE_domain"/>
</dbReference>
<dbReference type="HOGENOM" id="CLU_117727_0_0_6"/>
<dbReference type="EMBL" id="JH413843">
    <property type="protein sequence ID" value="EHL29762.1"/>
    <property type="molecule type" value="Genomic_DNA"/>
</dbReference>
<dbReference type="AlphaFoldDB" id="G9ERY1"/>
<evidence type="ECO:0000313" key="3">
    <source>
        <dbReference type="EMBL" id="EHL29762.1"/>
    </source>
</evidence>
<dbReference type="HAMAP" id="MF_00771">
    <property type="entry name" value="UPF0310"/>
    <property type="match status" value="1"/>
</dbReference>
<dbReference type="InParanoid" id="G9ERY1"/>
<dbReference type="eggNOG" id="COG1673">
    <property type="taxonomic scope" value="Bacteria"/>
</dbReference>
<sequence length="139" mass="16274">MKHWIAVAAAEHVRIGRAQGFMQVCHGKEVPLRRLKPNDWIVYYSPTLTFGGKDKLQVFTAIGKIKEREPYQMDMGNGFCPYRRDVLWLDSQEHSILPLLNQLDFTKNKKNWGYAFRFGLLRISEHDMQQISMAMRVNC</sequence>
<dbReference type="STRING" id="658187.LDG_8052"/>
<dbReference type="NCBIfam" id="NF002616">
    <property type="entry name" value="PRK02268.1-2"/>
    <property type="match status" value="1"/>
</dbReference>
<dbReference type="CDD" id="cd21132">
    <property type="entry name" value="EVE-like"/>
    <property type="match status" value="1"/>
</dbReference>
<dbReference type="InterPro" id="IPR015947">
    <property type="entry name" value="PUA-like_sf"/>
</dbReference>
<evidence type="ECO:0000259" key="2">
    <source>
        <dbReference type="Pfam" id="PF01878"/>
    </source>
</evidence>
<dbReference type="Pfam" id="PF01878">
    <property type="entry name" value="EVE"/>
    <property type="match status" value="1"/>
</dbReference>
<name>G9ERY1_9GAMM</name>
<feature type="domain" description="EVE" evidence="2">
    <location>
        <begin position="3"/>
        <end position="132"/>
    </location>
</feature>
<proteinExistence type="inferred from homology"/>
<organism evidence="3 4">
    <name type="scientific">Legionella drancourtii LLAP12</name>
    <dbReference type="NCBI Taxonomy" id="658187"/>
    <lineage>
        <taxon>Bacteria</taxon>
        <taxon>Pseudomonadati</taxon>
        <taxon>Pseudomonadota</taxon>
        <taxon>Gammaproteobacteria</taxon>
        <taxon>Legionellales</taxon>
        <taxon>Legionellaceae</taxon>
        <taxon>Legionella</taxon>
    </lineage>
</organism>
<dbReference type="Gene3D" id="3.10.590.10">
    <property type="entry name" value="ph1033 like domains"/>
    <property type="match status" value="1"/>
</dbReference>
<dbReference type="SUPFAM" id="SSF88697">
    <property type="entry name" value="PUA domain-like"/>
    <property type="match status" value="1"/>
</dbReference>
<accession>G9ERY1</accession>
<protein>
    <recommendedName>
        <fullName evidence="1">UPF0310 protein LDG_8052</fullName>
    </recommendedName>
</protein>
<comment type="similarity">
    <text evidence="1">Belongs to the UPF0310 family.</text>
</comment>
<reference evidence="3 4" key="1">
    <citation type="journal article" date="2011" name="BMC Genomics">
        <title>Insight into cross-talk between intra-amoebal pathogens.</title>
        <authorList>
            <person name="Gimenez G."/>
            <person name="Bertelli C."/>
            <person name="Moliner C."/>
            <person name="Robert C."/>
            <person name="Raoult D."/>
            <person name="Fournier P.E."/>
            <person name="Greub G."/>
        </authorList>
    </citation>
    <scope>NUCLEOTIDE SEQUENCE [LARGE SCALE GENOMIC DNA]</scope>
    <source>
        <strain evidence="3 4">LLAP12</strain>
    </source>
</reference>
<dbReference type="Proteomes" id="UP000002770">
    <property type="component" value="Unassembled WGS sequence"/>
</dbReference>